<organism evidence="2 3">
    <name type="scientific">Trypanosoma cruzi (strain CL Brener)</name>
    <dbReference type="NCBI Taxonomy" id="353153"/>
    <lineage>
        <taxon>Eukaryota</taxon>
        <taxon>Discoba</taxon>
        <taxon>Euglenozoa</taxon>
        <taxon>Kinetoplastea</taxon>
        <taxon>Metakinetoplastina</taxon>
        <taxon>Trypanosomatida</taxon>
        <taxon>Trypanosomatidae</taxon>
        <taxon>Trypanosoma</taxon>
        <taxon>Schizotrypanum</taxon>
    </lineage>
</organism>
<proteinExistence type="predicted"/>
<dbReference type="InterPro" id="IPR011765">
    <property type="entry name" value="Pept_M16_N"/>
</dbReference>
<dbReference type="STRING" id="353153.Q4DYG2"/>
<dbReference type="Proteomes" id="UP000002296">
    <property type="component" value="Unassembled WGS sequence"/>
</dbReference>
<dbReference type="PANTHER" id="PTHR11851">
    <property type="entry name" value="METALLOPROTEASE"/>
    <property type="match status" value="1"/>
</dbReference>
<dbReference type="OMA" id="RRDMWEK"/>
<gene>
    <name evidence="2" type="ORF">Tc00.1047053511367.340</name>
</gene>
<protein>
    <submittedName>
        <fullName evidence="2">Mitochondrial processing peptidase alpha subunit, putative</fullName>
    </submittedName>
</protein>
<comment type="caution">
    <text evidence="2">The sequence shown here is derived from an EMBL/GenBank/DDBJ whole genome shotgun (WGS) entry which is preliminary data.</text>
</comment>
<dbReference type="Pfam" id="PF00675">
    <property type="entry name" value="Peptidase_M16"/>
    <property type="match status" value="1"/>
</dbReference>
<dbReference type="RefSeq" id="XP_819437.1">
    <property type="nucleotide sequence ID" value="XM_814344.1"/>
</dbReference>
<feature type="domain" description="Peptidase M16 N-terminal" evidence="1">
    <location>
        <begin position="63"/>
        <end position="210"/>
    </location>
</feature>
<dbReference type="PANTHER" id="PTHR11851:SF227">
    <property type="entry name" value="PROCESSING PEPTIDASE ALPHA SUBUNIT, PUTATIVE-RELATED"/>
    <property type="match status" value="1"/>
</dbReference>
<evidence type="ECO:0000313" key="3">
    <source>
        <dbReference type="Proteomes" id="UP000002296"/>
    </source>
</evidence>
<name>Q4DYG2_TRYCC</name>
<dbReference type="Gene3D" id="3.30.830.10">
    <property type="entry name" value="Metalloenzyme, LuxS/M16 peptidase-like"/>
    <property type="match status" value="2"/>
</dbReference>
<reference evidence="2 3" key="1">
    <citation type="journal article" date="2005" name="Science">
        <title>The genome sequence of Trypanosoma cruzi, etiologic agent of Chagas disease.</title>
        <authorList>
            <person name="El-Sayed N.M."/>
            <person name="Myler P.J."/>
            <person name="Bartholomeu D.C."/>
            <person name="Nilsson D."/>
            <person name="Aggarwal G."/>
            <person name="Tran A.N."/>
            <person name="Ghedin E."/>
            <person name="Worthey E.A."/>
            <person name="Delcher A.L."/>
            <person name="Blandin G."/>
            <person name="Westenberger S.J."/>
            <person name="Caler E."/>
            <person name="Cerqueira G.C."/>
            <person name="Branche C."/>
            <person name="Haas B."/>
            <person name="Anupama A."/>
            <person name="Arner E."/>
            <person name="Aslund L."/>
            <person name="Attipoe P."/>
            <person name="Bontempi E."/>
            <person name="Bringaud F."/>
            <person name="Burton P."/>
            <person name="Cadag E."/>
            <person name="Campbell D.A."/>
            <person name="Carrington M."/>
            <person name="Crabtree J."/>
            <person name="Darban H."/>
            <person name="da Silveira J.F."/>
            <person name="de Jong P."/>
            <person name="Edwards K."/>
            <person name="Englund P.T."/>
            <person name="Fazelina G."/>
            <person name="Feldblyum T."/>
            <person name="Ferella M."/>
            <person name="Frasch A.C."/>
            <person name="Gull K."/>
            <person name="Horn D."/>
            <person name="Hou L."/>
            <person name="Huang Y."/>
            <person name="Kindlund E."/>
            <person name="Klingbeil M."/>
            <person name="Kluge S."/>
            <person name="Koo H."/>
            <person name="Lacerda D."/>
            <person name="Levin M.J."/>
            <person name="Lorenzi H."/>
            <person name="Louie T."/>
            <person name="Machado C.R."/>
            <person name="McCulloch R."/>
            <person name="McKenna A."/>
            <person name="Mizuno Y."/>
            <person name="Mottram J.C."/>
            <person name="Nelson S."/>
            <person name="Ochaya S."/>
            <person name="Osoegawa K."/>
            <person name="Pai G."/>
            <person name="Parsons M."/>
            <person name="Pentony M."/>
            <person name="Pettersson U."/>
            <person name="Pop M."/>
            <person name="Ramirez J.L."/>
            <person name="Rinta J."/>
            <person name="Robertson L."/>
            <person name="Salzberg S.L."/>
            <person name="Sanchez D.O."/>
            <person name="Seyler A."/>
            <person name="Sharma R."/>
            <person name="Shetty J."/>
            <person name="Simpson A.J."/>
            <person name="Sisk E."/>
            <person name="Tammi M.T."/>
            <person name="Tarleton R."/>
            <person name="Teixeira S."/>
            <person name="Van Aken S."/>
            <person name="Vogt C."/>
            <person name="Ward P.N."/>
            <person name="Wickstead B."/>
            <person name="Wortman J."/>
            <person name="White O."/>
            <person name="Fraser C.M."/>
            <person name="Stuart K.D."/>
            <person name="Andersson B."/>
        </authorList>
    </citation>
    <scope>NUCLEOTIDE SEQUENCE [LARGE SCALE GENOMIC DNA]</scope>
    <source>
        <strain evidence="2 3">CL Brener</strain>
    </source>
</reference>
<dbReference type="eggNOG" id="KOG2067">
    <property type="taxonomic scope" value="Eukaryota"/>
</dbReference>
<dbReference type="GO" id="GO:0005739">
    <property type="term" value="C:mitochondrion"/>
    <property type="evidence" value="ECO:0007669"/>
    <property type="project" value="TreeGrafter"/>
</dbReference>
<evidence type="ECO:0000259" key="1">
    <source>
        <dbReference type="Pfam" id="PF00675"/>
    </source>
</evidence>
<dbReference type="InParanoid" id="Q4DYG2"/>
<accession>Q4DYG2</accession>
<dbReference type="KEGG" id="tcr:511367.340"/>
<evidence type="ECO:0000313" key="2">
    <source>
        <dbReference type="EMBL" id="EAN97586.1"/>
    </source>
</evidence>
<dbReference type="AlphaFoldDB" id="Q4DYG2"/>
<sequence length="477" mass="52957">MVGIKYRKNFCDKMLRRTQQRAISQYKFGQPSLTRAFGPVPRERQVAQAGKFMSTKLPNGVRVVSHDLDGAHSVVGVYVEAGPKYDPLGCPGLSHVMRYAIQTSNMDSSLFQVDRTMRSTGNAYGHGEICKRYIHWKTEGRRDMWEKPFAMIATGVVAPRFHESDLERFRDTMDNQREELRWQNPREYCVDALETVAFFKEPLASPRMVPPESNDRCNQKVLLDHWAAYFQPGNITVAAVNIPHDALLAAYTSLPYPHSAEAPHHARSRPPTLSHASESAQFYPGRQYIVYEDRAKNMGTVPDMKEEVIAALGAPTFGRDEDVKKYATALVAREVYQASIESVMPAALTTSHGVQSFYRPYSSAGLIGITIRGAPKEIAGFLDAARGCFPIKVKDDEVAAGRARAAMAFTRNHLDMVRDYCDFIATLSVTPQQLMEAIGAVSAGEVDAALRTLSAVPPAVFVTGSTFTFPKVPSLKK</sequence>
<dbReference type="SUPFAM" id="SSF63411">
    <property type="entry name" value="LuxS/MPP-like metallohydrolase"/>
    <property type="match status" value="2"/>
</dbReference>
<dbReference type="GeneID" id="3551875"/>
<dbReference type="PaxDb" id="353153-Q4DYG2"/>
<dbReference type="InterPro" id="IPR011249">
    <property type="entry name" value="Metalloenz_LuxS/M16"/>
</dbReference>
<dbReference type="GO" id="GO:0046872">
    <property type="term" value="F:metal ion binding"/>
    <property type="evidence" value="ECO:0007669"/>
    <property type="project" value="InterPro"/>
</dbReference>
<keyword evidence="3" id="KW-1185">Reference proteome</keyword>
<dbReference type="InterPro" id="IPR050361">
    <property type="entry name" value="MPP/UQCRC_Complex"/>
</dbReference>
<dbReference type="SMR" id="Q4DYG2"/>
<dbReference type="EMBL" id="AAHK01000093">
    <property type="protein sequence ID" value="EAN97586.1"/>
    <property type="molecule type" value="Genomic_DNA"/>
</dbReference>